<gene>
    <name evidence="2" type="ORF">GH266_01280</name>
</gene>
<proteinExistence type="predicted"/>
<dbReference type="GO" id="GO:0016747">
    <property type="term" value="F:acyltransferase activity, transferring groups other than amino-acyl groups"/>
    <property type="evidence" value="ECO:0007669"/>
    <property type="project" value="InterPro"/>
</dbReference>
<dbReference type="Pfam" id="PF13302">
    <property type="entry name" value="Acetyltransf_3"/>
    <property type="match status" value="1"/>
</dbReference>
<reference evidence="2 3" key="1">
    <citation type="submission" date="2019-12" db="EMBL/GenBank/DDBJ databases">
        <title>The genome of Stappia indica PHM037.</title>
        <authorList>
            <person name="Kacar D."/>
            <person name="Galan B."/>
            <person name="Canedo L."/>
            <person name="Rodriguez P."/>
            <person name="de la Calle F."/>
            <person name="Garcia J.L."/>
        </authorList>
    </citation>
    <scope>NUCLEOTIDE SEQUENCE [LARGE SCALE GENOMIC DNA]</scope>
    <source>
        <strain evidence="2 3">PHM037</strain>
    </source>
</reference>
<dbReference type="OrthoDB" id="9804153at2"/>
<accession>A0A857CEB2</accession>
<dbReference type="EMBL" id="CP046908">
    <property type="protein sequence ID" value="QGZ37171.1"/>
    <property type="molecule type" value="Genomic_DNA"/>
</dbReference>
<protein>
    <submittedName>
        <fullName evidence="2">GNAT family N-acetyltransferase</fullName>
    </submittedName>
</protein>
<dbReference type="PANTHER" id="PTHR43792">
    <property type="entry name" value="GNAT FAMILY, PUTATIVE (AFU_ORTHOLOGUE AFUA_3G00765)-RELATED-RELATED"/>
    <property type="match status" value="1"/>
</dbReference>
<dbReference type="KEGG" id="siw:GH266_01280"/>
<dbReference type="Proteomes" id="UP000435648">
    <property type="component" value="Chromosome"/>
</dbReference>
<organism evidence="2 3">
    <name type="scientific">Stappia indica</name>
    <dbReference type="NCBI Taxonomy" id="538381"/>
    <lineage>
        <taxon>Bacteria</taxon>
        <taxon>Pseudomonadati</taxon>
        <taxon>Pseudomonadota</taxon>
        <taxon>Alphaproteobacteria</taxon>
        <taxon>Hyphomicrobiales</taxon>
        <taxon>Stappiaceae</taxon>
        <taxon>Stappia</taxon>
    </lineage>
</organism>
<evidence type="ECO:0000259" key="1">
    <source>
        <dbReference type="PROSITE" id="PS51186"/>
    </source>
</evidence>
<dbReference type="PANTHER" id="PTHR43792:SF1">
    <property type="entry name" value="N-ACETYLTRANSFERASE DOMAIN-CONTAINING PROTEIN"/>
    <property type="match status" value="1"/>
</dbReference>
<keyword evidence="2" id="KW-0808">Transferase</keyword>
<dbReference type="Gene3D" id="3.40.630.30">
    <property type="match status" value="1"/>
</dbReference>
<dbReference type="InterPro" id="IPR016181">
    <property type="entry name" value="Acyl_CoA_acyltransferase"/>
</dbReference>
<sequence>MLPTFRTARLTIRPRTLADLDACLAMDRDPEVIRFVPKPWTDPAGHAAFVRGRMQADYGPGLGYWSVFAHDRPEHFLGWILLIPCDGIGPEIEIGWRFLRETWGKGYATEAAQPVLDHAMDTLALDRVVAEIDPNNAGSIKVARKLGMTDEGLIHKDGATWHAFAMR</sequence>
<feature type="domain" description="N-acetyltransferase" evidence="1">
    <location>
        <begin position="10"/>
        <end position="167"/>
    </location>
</feature>
<dbReference type="InterPro" id="IPR000182">
    <property type="entry name" value="GNAT_dom"/>
</dbReference>
<dbReference type="SUPFAM" id="SSF55729">
    <property type="entry name" value="Acyl-CoA N-acyltransferases (Nat)"/>
    <property type="match status" value="1"/>
</dbReference>
<evidence type="ECO:0000313" key="2">
    <source>
        <dbReference type="EMBL" id="QGZ37171.1"/>
    </source>
</evidence>
<dbReference type="AlphaFoldDB" id="A0A857CEB2"/>
<name>A0A857CEB2_9HYPH</name>
<evidence type="ECO:0000313" key="3">
    <source>
        <dbReference type="Proteomes" id="UP000435648"/>
    </source>
</evidence>
<dbReference type="PROSITE" id="PS51186">
    <property type="entry name" value="GNAT"/>
    <property type="match status" value="1"/>
</dbReference>
<dbReference type="InterPro" id="IPR051531">
    <property type="entry name" value="N-acetyltransferase"/>
</dbReference>